<gene>
    <name evidence="2" type="ORF">NC653_036925</name>
</gene>
<organism evidence="2 3">
    <name type="scientific">Populus alba x Populus x berolinensis</name>
    <dbReference type="NCBI Taxonomy" id="444605"/>
    <lineage>
        <taxon>Eukaryota</taxon>
        <taxon>Viridiplantae</taxon>
        <taxon>Streptophyta</taxon>
        <taxon>Embryophyta</taxon>
        <taxon>Tracheophyta</taxon>
        <taxon>Spermatophyta</taxon>
        <taxon>Magnoliopsida</taxon>
        <taxon>eudicotyledons</taxon>
        <taxon>Gunneridae</taxon>
        <taxon>Pentapetalae</taxon>
        <taxon>rosids</taxon>
        <taxon>fabids</taxon>
        <taxon>Malpighiales</taxon>
        <taxon>Salicaceae</taxon>
        <taxon>Saliceae</taxon>
        <taxon>Populus</taxon>
    </lineage>
</organism>
<dbReference type="InterPro" id="IPR002083">
    <property type="entry name" value="MATH/TRAF_dom"/>
</dbReference>
<dbReference type="SMART" id="SM00061">
    <property type="entry name" value="MATH"/>
    <property type="match status" value="1"/>
</dbReference>
<dbReference type="InterPro" id="IPR055327">
    <property type="entry name" value="TRAF1A/B"/>
</dbReference>
<dbReference type="CDD" id="cd00121">
    <property type="entry name" value="MATH"/>
    <property type="match status" value="1"/>
</dbReference>
<name>A0AAD6LLB6_9ROSI</name>
<evidence type="ECO:0000259" key="1">
    <source>
        <dbReference type="PROSITE" id="PS50144"/>
    </source>
</evidence>
<dbReference type="Proteomes" id="UP001164929">
    <property type="component" value="Chromosome 16"/>
</dbReference>
<sequence>MHLKLAATNGFLKFCCIDAADVQKISMMWKVSMTVYILIYPQGCDVRNHLSLFLCVANHDKLLPGWSHFAQFTIAVVNEDPKKSKYSDTLHRFWKKEYDWGWKKLMVLSKLPDGFLDAADTLIIKAQVQVIREKADRPFRCLDCMYRRELVRVYLTNVEQICRRFVEERWGKLGKLIEDKNRWSSFCGFWLGMDQNTRRRMSREKTDVILEVVVKHFFIEKGKSHLHW</sequence>
<dbReference type="InterPro" id="IPR008974">
    <property type="entry name" value="TRAF-like"/>
</dbReference>
<dbReference type="PANTHER" id="PTHR47477:SF8">
    <property type="entry name" value="TNF RECEPTOR-ASSOCIATED FACTOR HOMOLOG 1A"/>
    <property type="match status" value="1"/>
</dbReference>
<protein>
    <recommendedName>
        <fullName evidence="1">MATH domain-containing protein</fullName>
    </recommendedName>
</protein>
<comment type="caution">
    <text evidence="2">The sequence shown here is derived from an EMBL/GenBank/DDBJ whole genome shotgun (WGS) entry which is preliminary data.</text>
</comment>
<evidence type="ECO:0000313" key="3">
    <source>
        <dbReference type="Proteomes" id="UP001164929"/>
    </source>
</evidence>
<feature type="domain" description="MATH" evidence="1">
    <location>
        <begin position="1"/>
        <end position="128"/>
    </location>
</feature>
<dbReference type="AlphaFoldDB" id="A0AAD6LLB6"/>
<dbReference type="PROSITE" id="PS50144">
    <property type="entry name" value="MATH"/>
    <property type="match status" value="1"/>
</dbReference>
<evidence type="ECO:0000313" key="2">
    <source>
        <dbReference type="EMBL" id="KAJ6969109.1"/>
    </source>
</evidence>
<dbReference type="EMBL" id="JAQIZT010000016">
    <property type="protein sequence ID" value="KAJ6969109.1"/>
    <property type="molecule type" value="Genomic_DNA"/>
</dbReference>
<dbReference type="SUPFAM" id="SSF49599">
    <property type="entry name" value="TRAF domain-like"/>
    <property type="match status" value="1"/>
</dbReference>
<dbReference type="Pfam" id="PF22486">
    <property type="entry name" value="MATH_2"/>
    <property type="match status" value="1"/>
</dbReference>
<keyword evidence="3" id="KW-1185">Reference proteome</keyword>
<dbReference type="Gene3D" id="2.60.210.10">
    <property type="entry name" value="Apoptosis, Tumor Necrosis Factor Receptor Associated Protein 2, Chain A"/>
    <property type="match status" value="1"/>
</dbReference>
<dbReference type="PANTHER" id="PTHR47477">
    <property type="entry name" value="TNF RECEPTOR-ASSOCIATED FACTOR HOMOLOG 1A"/>
    <property type="match status" value="1"/>
</dbReference>
<reference evidence="2 3" key="1">
    <citation type="journal article" date="2023" name="Mol. Ecol. Resour.">
        <title>Chromosome-level genome assembly of a triploid poplar Populus alba 'Berolinensis'.</title>
        <authorList>
            <person name="Chen S."/>
            <person name="Yu Y."/>
            <person name="Wang X."/>
            <person name="Wang S."/>
            <person name="Zhang T."/>
            <person name="Zhou Y."/>
            <person name="He R."/>
            <person name="Meng N."/>
            <person name="Wang Y."/>
            <person name="Liu W."/>
            <person name="Liu Z."/>
            <person name="Liu J."/>
            <person name="Guo Q."/>
            <person name="Huang H."/>
            <person name="Sederoff R.R."/>
            <person name="Wang G."/>
            <person name="Qu G."/>
            <person name="Chen S."/>
        </authorList>
    </citation>
    <scope>NUCLEOTIDE SEQUENCE [LARGE SCALE GENOMIC DNA]</scope>
    <source>
        <strain evidence="2">SC-2020</strain>
    </source>
</reference>
<accession>A0AAD6LLB6</accession>
<proteinExistence type="predicted"/>